<accession>A0A4Y2G0D1</accession>
<evidence type="ECO:0000313" key="2">
    <source>
        <dbReference type="Proteomes" id="UP000499080"/>
    </source>
</evidence>
<sequence length="114" mass="13218">MASRQVLFLLSFDDVKKSPVRHDLPQPVVRKAGVCVVAESHRLLSNHRLALKRASFFSSFSSHLLEDNENCLDVLMDRPVVKCSYAFAEQKHCFETSDFTILFPYRSIHFIFRE</sequence>
<gene>
    <name evidence="1" type="ORF">AVEN_109669_1</name>
</gene>
<organism evidence="1 2">
    <name type="scientific">Araneus ventricosus</name>
    <name type="common">Orbweaver spider</name>
    <name type="synonym">Epeira ventricosa</name>
    <dbReference type="NCBI Taxonomy" id="182803"/>
    <lineage>
        <taxon>Eukaryota</taxon>
        <taxon>Metazoa</taxon>
        <taxon>Ecdysozoa</taxon>
        <taxon>Arthropoda</taxon>
        <taxon>Chelicerata</taxon>
        <taxon>Arachnida</taxon>
        <taxon>Araneae</taxon>
        <taxon>Araneomorphae</taxon>
        <taxon>Entelegynae</taxon>
        <taxon>Araneoidea</taxon>
        <taxon>Araneidae</taxon>
        <taxon>Araneus</taxon>
    </lineage>
</organism>
<evidence type="ECO:0000313" key="1">
    <source>
        <dbReference type="EMBL" id="GBM46089.1"/>
    </source>
</evidence>
<protein>
    <submittedName>
        <fullName evidence="1">Uncharacterized protein</fullName>
    </submittedName>
</protein>
<dbReference type="AlphaFoldDB" id="A0A4Y2G0D1"/>
<dbReference type="EMBL" id="BGPR01001122">
    <property type="protein sequence ID" value="GBM46089.1"/>
    <property type="molecule type" value="Genomic_DNA"/>
</dbReference>
<name>A0A4Y2G0D1_ARAVE</name>
<reference evidence="1 2" key="1">
    <citation type="journal article" date="2019" name="Sci. Rep.">
        <title>Orb-weaving spider Araneus ventricosus genome elucidates the spidroin gene catalogue.</title>
        <authorList>
            <person name="Kono N."/>
            <person name="Nakamura H."/>
            <person name="Ohtoshi R."/>
            <person name="Moran D.A.P."/>
            <person name="Shinohara A."/>
            <person name="Yoshida Y."/>
            <person name="Fujiwara M."/>
            <person name="Mori M."/>
            <person name="Tomita M."/>
            <person name="Arakawa K."/>
        </authorList>
    </citation>
    <scope>NUCLEOTIDE SEQUENCE [LARGE SCALE GENOMIC DNA]</scope>
</reference>
<keyword evidence="2" id="KW-1185">Reference proteome</keyword>
<dbReference type="Proteomes" id="UP000499080">
    <property type="component" value="Unassembled WGS sequence"/>
</dbReference>
<proteinExistence type="predicted"/>
<comment type="caution">
    <text evidence="1">The sequence shown here is derived from an EMBL/GenBank/DDBJ whole genome shotgun (WGS) entry which is preliminary data.</text>
</comment>